<evidence type="ECO:0000256" key="1">
    <source>
        <dbReference type="ARBA" id="ARBA00000900"/>
    </source>
</evidence>
<dbReference type="GO" id="GO:0005524">
    <property type="term" value="F:ATP binding"/>
    <property type="evidence" value="ECO:0007669"/>
    <property type="project" value="UniProtKB-KW"/>
</dbReference>
<evidence type="ECO:0000256" key="2">
    <source>
        <dbReference type="ARBA" id="ARBA00012483"/>
    </source>
</evidence>
<evidence type="ECO:0000256" key="6">
    <source>
        <dbReference type="SAM" id="Coils"/>
    </source>
</evidence>
<feature type="coiled-coil region" evidence="6">
    <location>
        <begin position="307"/>
        <end position="334"/>
    </location>
</feature>
<dbReference type="Pfam" id="PF00582">
    <property type="entry name" value="Usp"/>
    <property type="match status" value="1"/>
</dbReference>
<dbReference type="FunFam" id="3.30.200.20:FF:000162">
    <property type="entry name" value="Adenine nucleotide alpha hydrolase-like domain kinase"/>
    <property type="match status" value="1"/>
</dbReference>
<dbReference type="CDD" id="cd01989">
    <property type="entry name" value="USP_STK_Ubox_N"/>
    <property type="match status" value="1"/>
</dbReference>
<dbReference type="Gene3D" id="3.40.50.620">
    <property type="entry name" value="HUPs"/>
    <property type="match status" value="1"/>
</dbReference>
<keyword evidence="10" id="KW-1185">Reference proteome</keyword>
<dbReference type="InterPro" id="IPR000719">
    <property type="entry name" value="Prot_kinase_dom"/>
</dbReference>
<dbReference type="PANTHER" id="PTHR45647">
    <property type="entry name" value="OS02G0152300 PROTEIN"/>
    <property type="match status" value="1"/>
</dbReference>
<evidence type="ECO:0000256" key="5">
    <source>
        <dbReference type="ARBA" id="ARBA00022840"/>
    </source>
</evidence>
<dbReference type="GO" id="GO:0061630">
    <property type="term" value="F:ubiquitin protein ligase activity"/>
    <property type="evidence" value="ECO:0007669"/>
    <property type="project" value="UniProtKB-EC"/>
</dbReference>
<dbReference type="AlphaFoldDB" id="A0A2I0VLV5"/>
<evidence type="ECO:0000313" key="10">
    <source>
        <dbReference type="Proteomes" id="UP000233837"/>
    </source>
</evidence>
<keyword evidence="6" id="KW-0175">Coiled coil</keyword>
<keyword evidence="3" id="KW-0547">Nucleotide-binding</keyword>
<keyword evidence="5" id="KW-0067">ATP-binding</keyword>
<feature type="coiled-coil region" evidence="6">
    <location>
        <begin position="374"/>
        <end position="426"/>
    </location>
</feature>
<dbReference type="InterPro" id="IPR011009">
    <property type="entry name" value="Kinase-like_dom_sf"/>
</dbReference>
<protein>
    <recommendedName>
        <fullName evidence="2">RING-type E3 ubiquitin transferase</fullName>
        <ecNumber evidence="2">2.3.2.27</ecNumber>
    </recommendedName>
</protein>
<organism evidence="9 10">
    <name type="scientific">Dendrobium catenatum</name>
    <dbReference type="NCBI Taxonomy" id="906689"/>
    <lineage>
        <taxon>Eukaryota</taxon>
        <taxon>Viridiplantae</taxon>
        <taxon>Streptophyta</taxon>
        <taxon>Embryophyta</taxon>
        <taxon>Tracheophyta</taxon>
        <taxon>Spermatophyta</taxon>
        <taxon>Magnoliopsida</taxon>
        <taxon>Liliopsida</taxon>
        <taxon>Asparagales</taxon>
        <taxon>Orchidaceae</taxon>
        <taxon>Epidendroideae</taxon>
        <taxon>Malaxideae</taxon>
        <taxon>Dendrobiinae</taxon>
        <taxon>Dendrobium</taxon>
    </lineage>
</organism>
<dbReference type="Gene3D" id="3.30.200.20">
    <property type="entry name" value="Phosphorylase Kinase, domain 1"/>
    <property type="match status" value="1"/>
</dbReference>
<dbReference type="Gene3D" id="1.10.510.10">
    <property type="entry name" value="Transferase(Phosphotransferase) domain 1"/>
    <property type="match status" value="1"/>
</dbReference>
<accession>A0A2I0VLV5</accession>
<feature type="region of interest" description="Disordered" evidence="7">
    <location>
        <begin position="257"/>
        <end position="289"/>
    </location>
</feature>
<sequence>MILGIKPAAFCCATGTKHLESEMPLENMLDLQRVKAPCESNEAGTSLVAVAIDKGKSSQSALKWALDNLVHRGQTITLLHVNTKGNGAATAQAMEVFIPFRCFCTRKDVKCKDAILEGTDIAKAIVEFLLQAASIDKLVIGSQSKGAFVRLKSSCDVPSSISKSAPDFCSVYIISKGKVTSVRNAVRPSPPVSSLRGQILTQPSIKLQVVERPPRDLISEEREIIRSPFTRYGPNQRSRMEISVPEFDISFVSSEKSFPSSGRPSFDRSPLQPRASNASSSLESSLGFMGTPNRSEKLCEYFSNSYSQENLQNMEDVEAEMKRLRLELKHTMDMYSNACREAISAKQKAMELHRWKMEEENRLEKARLAEETALAMVEREKAKAKAAIEAAEASKRIAELEAKKRLDAEMKAVKEAEEKNKALNALHNDILRYRKYSIEEIELATDCFAESQKIGGGSYGPVYFGQLDHTPVAIKVLRPDASQSRLQFHKEVEILSRIRHPNMVLLLGACPEYGCLVYEYMANGSLDDRLFRRGNTPPIPWQHRFRIAAEIGTGLLFLHQAKPEPLVHRELKPANILLDHNYVSKISDVGLARLLPPAVAENVTQYRMTSVAGTFCYIDPEYQQTGILGIKSDVYSLGIVLLQLITGKPPMGITYHMQRAIDNGMLKDILDPTVMDWPMEDAKNLAHIALKCAELRRKDRPDLSKVVLPELNRLRKLGESNMQNCTMGNGLHSSPAQSQISIQACS</sequence>
<feature type="domain" description="Protein kinase" evidence="8">
    <location>
        <begin position="448"/>
        <end position="711"/>
    </location>
</feature>
<dbReference type="EMBL" id="KZ503429">
    <property type="protein sequence ID" value="PKU64385.1"/>
    <property type="molecule type" value="Genomic_DNA"/>
</dbReference>
<dbReference type="Proteomes" id="UP000233837">
    <property type="component" value="Unassembled WGS sequence"/>
</dbReference>
<evidence type="ECO:0000259" key="8">
    <source>
        <dbReference type="PROSITE" id="PS50011"/>
    </source>
</evidence>
<dbReference type="PANTHER" id="PTHR45647:SF132">
    <property type="entry name" value="KINASE WITH ADENINE NUCLEOTIDE ALPHA HYDROLASES-LIKE DOMAIN-CONTAINING PROTEIN"/>
    <property type="match status" value="1"/>
</dbReference>
<evidence type="ECO:0000256" key="3">
    <source>
        <dbReference type="ARBA" id="ARBA00022741"/>
    </source>
</evidence>
<reference evidence="9 10" key="1">
    <citation type="journal article" date="2016" name="Sci. Rep.">
        <title>The Dendrobium catenatum Lindl. genome sequence provides insights into polysaccharide synthase, floral development and adaptive evolution.</title>
        <authorList>
            <person name="Zhang G.Q."/>
            <person name="Xu Q."/>
            <person name="Bian C."/>
            <person name="Tsai W.C."/>
            <person name="Yeh C.M."/>
            <person name="Liu K.W."/>
            <person name="Yoshida K."/>
            <person name="Zhang L.S."/>
            <person name="Chang S.B."/>
            <person name="Chen F."/>
            <person name="Shi Y."/>
            <person name="Su Y.Y."/>
            <person name="Zhang Y.Q."/>
            <person name="Chen L.J."/>
            <person name="Yin Y."/>
            <person name="Lin M."/>
            <person name="Huang H."/>
            <person name="Deng H."/>
            <person name="Wang Z.W."/>
            <person name="Zhu S.L."/>
            <person name="Zhao X."/>
            <person name="Deng C."/>
            <person name="Niu S.C."/>
            <person name="Huang J."/>
            <person name="Wang M."/>
            <person name="Liu G.H."/>
            <person name="Yang H.J."/>
            <person name="Xiao X.J."/>
            <person name="Hsiao Y.Y."/>
            <person name="Wu W.L."/>
            <person name="Chen Y.Y."/>
            <person name="Mitsuda N."/>
            <person name="Ohme-Takagi M."/>
            <person name="Luo Y.B."/>
            <person name="Van de Peer Y."/>
            <person name="Liu Z.J."/>
        </authorList>
    </citation>
    <scope>NUCLEOTIDE SEQUENCE [LARGE SCALE GENOMIC DNA]</scope>
    <source>
        <tissue evidence="9">The whole plant</tissue>
    </source>
</reference>
<evidence type="ECO:0000256" key="7">
    <source>
        <dbReference type="SAM" id="MobiDB-lite"/>
    </source>
</evidence>
<dbReference type="SUPFAM" id="SSF52402">
    <property type="entry name" value="Adenine nucleotide alpha hydrolases-like"/>
    <property type="match status" value="1"/>
</dbReference>
<comment type="catalytic activity">
    <reaction evidence="1">
        <text>S-ubiquitinyl-[E2 ubiquitin-conjugating enzyme]-L-cysteine + [acceptor protein]-L-lysine = [E2 ubiquitin-conjugating enzyme]-L-cysteine + N(6)-ubiquitinyl-[acceptor protein]-L-lysine.</text>
        <dbReference type="EC" id="2.3.2.27"/>
    </reaction>
</comment>
<dbReference type="GO" id="GO:0004672">
    <property type="term" value="F:protein kinase activity"/>
    <property type="evidence" value="ECO:0007669"/>
    <property type="project" value="InterPro"/>
</dbReference>
<feature type="compositionally biased region" description="Low complexity" evidence="7">
    <location>
        <begin position="275"/>
        <end position="286"/>
    </location>
</feature>
<evidence type="ECO:0000256" key="4">
    <source>
        <dbReference type="ARBA" id="ARBA00022786"/>
    </source>
</evidence>
<keyword evidence="4" id="KW-0833">Ubl conjugation pathway</keyword>
<name>A0A2I0VLV5_9ASPA</name>
<dbReference type="EC" id="2.3.2.27" evidence="2"/>
<dbReference type="InterPro" id="IPR001245">
    <property type="entry name" value="Ser-Thr/Tyr_kinase_cat_dom"/>
</dbReference>
<reference evidence="9 10" key="2">
    <citation type="journal article" date="2017" name="Nature">
        <title>The Apostasia genome and the evolution of orchids.</title>
        <authorList>
            <person name="Zhang G.Q."/>
            <person name="Liu K.W."/>
            <person name="Li Z."/>
            <person name="Lohaus R."/>
            <person name="Hsiao Y.Y."/>
            <person name="Niu S.C."/>
            <person name="Wang J.Y."/>
            <person name="Lin Y.C."/>
            <person name="Xu Q."/>
            <person name="Chen L.J."/>
            <person name="Yoshida K."/>
            <person name="Fujiwara S."/>
            <person name="Wang Z.W."/>
            <person name="Zhang Y.Q."/>
            <person name="Mitsuda N."/>
            <person name="Wang M."/>
            <person name="Liu G.H."/>
            <person name="Pecoraro L."/>
            <person name="Huang H.X."/>
            <person name="Xiao X.J."/>
            <person name="Lin M."/>
            <person name="Wu X.Y."/>
            <person name="Wu W.L."/>
            <person name="Chen Y.Y."/>
            <person name="Chang S.B."/>
            <person name="Sakamoto S."/>
            <person name="Ohme-Takagi M."/>
            <person name="Yagi M."/>
            <person name="Zeng S.J."/>
            <person name="Shen C.Y."/>
            <person name="Yeh C.M."/>
            <person name="Luo Y.B."/>
            <person name="Tsai W.C."/>
            <person name="Van de Peer Y."/>
            <person name="Liu Z.J."/>
        </authorList>
    </citation>
    <scope>NUCLEOTIDE SEQUENCE [LARGE SCALE GENOMIC DNA]</scope>
    <source>
        <tissue evidence="9">The whole plant</tissue>
    </source>
</reference>
<dbReference type="Pfam" id="PF07714">
    <property type="entry name" value="PK_Tyr_Ser-Thr"/>
    <property type="match status" value="1"/>
</dbReference>
<gene>
    <name evidence="9" type="primary">PUB52</name>
    <name evidence="9" type="ORF">MA16_Dca005308</name>
</gene>
<proteinExistence type="predicted"/>
<dbReference type="SUPFAM" id="SSF56112">
    <property type="entry name" value="Protein kinase-like (PK-like)"/>
    <property type="match status" value="1"/>
</dbReference>
<dbReference type="InterPro" id="IPR006016">
    <property type="entry name" value="UspA"/>
</dbReference>
<evidence type="ECO:0000313" key="9">
    <source>
        <dbReference type="EMBL" id="PKU64385.1"/>
    </source>
</evidence>
<dbReference type="PROSITE" id="PS50011">
    <property type="entry name" value="PROTEIN_KINASE_DOM"/>
    <property type="match status" value="1"/>
</dbReference>
<dbReference type="InterPro" id="IPR014729">
    <property type="entry name" value="Rossmann-like_a/b/a_fold"/>
</dbReference>
<dbReference type="InterPro" id="IPR051348">
    <property type="entry name" value="U-box_ubiquitin_ligases"/>
</dbReference>